<gene>
    <name evidence="3" type="ORF">N868_05455</name>
</gene>
<dbReference type="Pfam" id="PF03795">
    <property type="entry name" value="YCII"/>
    <property type="match status" value="1"/>
</dbReference>
<organism evidence="3 4">
    <name type="scientific">Cellulomonas carbonis T26</name>
    <dbReference type="NCBI Taxonomy" id="947969"/>
    <lineage>
        <taxon>Bacteria</taxon>
        <taxon>Bacillati</taxon>
        <taxon>Actinomycetota</taxon>
        <taxon>Actinomycetes</taxon>
        <taxon>Micrococcales</taxon>
        <taxon>Cellulomonadaceae</taxon>
        <taxon>Cellulomonas</taxon>
    </lineage>
</organism>
<reference evidence="3 4" key="1">
    <citation type="submission" date="2013-08" db="EMBL/GenBank/DDBJ databases">
        <title>Genome sequencing of Cellulomonas carbonis T26.</title>
        <authorList>
            <person name="Chen F."/>
            <person name="Li Y."/>
            <person name="Wang G."/>
        </authorList>
    </citation>
    <scope>NUCLEOTIDE SEQUENCE [LARGE SCALE GENOMIC DNA]</scope>
    <source>
        <strain evidence="3 4">T26</strain>
    </source>
</reference>
<dbReference type="Proteomes" id="UP000029839">
    <property type="component" value="Unassembled WGS sequence"/>
</dbReference>
<protein>
    <recommendedName>
        <fullName evidence="2">YCII-related domain-containing protein</fullName>
    </recommendedName>
</protein>
<evidence type="ECO:0000256" key="1">
    <source>
        <dbReference type="ARBA" id="ARBA00007689"/>
    </source>
</evidence>
<feature type="domain" description="YCII-related" evidence="2">
    <location>
        <begin position="1"/>
        <end position="110"/>
    </location>
</feature>
<dbReference type="InterPro" id="IPR011008">
    <property type="entry name" value="Dimeric_a/b-barrel"/>
</dbReference>
<dbReference type="EMBL" id="AXCY01000018">
    <property type="protein sequence ID" value="KGM11574.1"/>
    <property type="molecule type" value="Genomic_DNA"/>
</dbReference>
<sequence length="113" mass="12591">MRFVVLIAQDEEVWRRADEAERAGYYTAHEAFETAVREAGGTVESSEALRSVTAATTYRRRGTEELVTDGPFAELAEQLGGFYVLDMPDLDAVVAAVRHLPEYTLEIRPVAEL</sequence>
<keyword evidence="4" id="KW-1185">Reference proteome</keyword>
<dbReference type="Gene3D" id="3.30.70.1060">
    <property type="entry name" value="Dimeric alpha+beta barrel"/>
    <property type="match status" value="1"/>
</dbReference>
<proteinExistence type="inferred from homology"/>
<evidence type="ECO:0000313" key="4">
    <source>
        <dbReference type="Proteomes" id="UP000029839"/>
    </source>
</evidence>
<dbReference type="AlphaFoldDB" id="A0A0A0BWM0"/>
<evidence type="ECO:0000259" key="2">
    <source>
        <dbReference type="Pfam" id="PF03795"/>
    </source>
</evidence>
<comment type="caution">
    <text evidence="3">The sequence shown here is derived from an EMBL/GenBank/DDBJ whole genome shotgun (WGS) entry which is preliminary data.</text>
</comment>
<evidence type="ECO:0000313" key="3">
    <source>
        <dbReference type="EMBL" id="KGM11574.1"/>
    </source>
</evidence>
<dbReference type="PANTHER" id="PTHR35174">
    <property type="entry name" value="BLL7171 PROTEIN-RELATED"/>
    <property type="match status" value="1"/>
</dbReference>
<accession>A0A0A0BWM0</accession>
<dbReference type="SUPFAM" id="SSF54909">
    <property type="entry name" value="Dimeric alpha+beta barrel"/>
    <property type="match status" value="1"/>
</dbReference>
<name>A0A0A0BWM0_9CELL</name>
<reference evidence="3 4" key="2">
    <citation type="journal article" date="2015" name="Stand. Genomic Sci.">
        <title>Draft genome sequence of Cellulomonas carbonis T26(T) and comparative analysis of six Cellulomonas genomes.</title>
        <authorList>
            <person name="Zhuang W."/>
            <person name="Zhang S."/>
            <person name="Xia X."/>
            <person name="Wang G."/>
        </authorList>
    </citation>
    <scope>NUCLEOTIDE SEQUENCE [LARGE SCALE GENOMIC DNA]</scope>
    <source>
        <strain evidence="3 4">T26</strain>
    </source>
</reference>
<comment type="similarity">
    <text evidence="1">Belongs to the YciI family.</text>
</comment>
<dbReference type="InterPro" id="IPR005545">
    <property type="entry name" value="YCII"/>
</dbReference>
<dbReference type="PANTHER" id="PTHR35174:SF3">
    <property type="entry name" value="BLL7171 PROTEIN"/>
    <property type="match status" value="1"/>
</dbReference>
<dbReference type="OrthoDB" id="3212458at2"/>